<evidence type="ECO:0000256" key="4">
    <source>
        <dbReference type="ARBA" id="ARBA00022664"/>
    </source>
</evidence>
<keyword evidence="5 9" id="KW-0540">Nuclease</keyword>
<dbReference type="GO" id="GO:0006364">
    <property type="term" value="P:rRNA processing"/>
    <property type="evidence" value="ECO:0007669"/>
    <property type="project" value="UniProtKB-UniRule"/>
</dbReference>
<dbReference type="GO" id="GO:0019843">
    <property type="term" value="F:rRNA binding"/>
    <property type="evidence" value="ECO:0007669"/>
    <property type="project" value="UniProtKB-KW"/>
</dbReference>
<gene>
    <name evidence="9 12" type="primary">rnc</name>
    <name evidence="13" type="ORF">DWV56_00470</name>
    <name evidence="12" type="ORF">DWW32_01775</name>
</gene>
<evidence type="ECO:0000256" key="7">
    <source>
        <dbReference type="ARBA" id="ARBA00022801"/>
    </source>
</evidence>
<dbReference type="GO" id="GO:0008033">
    <property type="term" value="P:tRNA processing"/>
    <property type="evidence" value="ECO:0007669"/>
    <property type="project" value="UniProtKB-KW"/>
</dbReference>
<keyword evidence="9" id="KW-0963">Cytoplasm</keyword>
<dbReference type="NCBIfam" id="TIGR02191">
    <property type="entry name" value="RNaseIII"/>
    <property type="match status" value="1"/>
</dbReference>
<evidence type="ECO:0000259" key="11">
    <source>
        <dbReference type="PROSITE" id="PS50142"/>
    </source>
</evidence>
<dbReference type="HAMAP" id="MF_00104">
    <property type="entry name" value="RNase_III"/>
    <property type="match status" value="1"/>
</dbReference>
<dbReference type="SMART" id="SM00535">
    <property type="entry name" value="RIBOc"/>
    <property type="match status" value="1"/>
</dbReference>
<keyword evidence="6 9" id="KW-0255">Endonuclease</keyword>
<dbReference type="GO" id="GO:0005737">
    <property type="term" value="C:cytoplasm"/>
    <property type="evidence" value="ECO:0007669"/>
    <property type="project" value="UniProtKB-SubCell"/>
</dbReference>
<organism evidence="12 14">
    <name type="scientific">Holdemanella biformis</name>
    <dbReference type="NCBI Taxonomy" id="1735"/>
    <lineage>
        <taxon>Bacteria</taxon>
        <taxon>Bacillati</taxon>
        <taxon>Bacillota</taxon>
        <taxon>Erysipelotrichia</taxon>
        <taxon>Erysipelotrichales</taxon>
        <taxon>Erysipelotrichaceae</taxon>
        <taxon>Holdemanella</taxon>
    </lineage>
</organism>
<reference evidence="14 15" key="1">
    <citation type="submission" date="2018-08" db="EMBL/GenBank/DDBJ databases">
        <title>A genome reference for cultivated species of the human gut microbiota.</title>
        <authorList>
            <person name="Zou Y."/>
            <person name="Xue W."/>
            <person name="Luo G."/>
        </authorList>
    </citation>
    <scope>NUCLEOTIDE SEQUENCE [LARGE SCALE GENOMIC DNA]</scope>
    <source>
        <strain evidence="13 15">AF10-31</strain>
        <strain evidence="12 14">AF15-20</strain>
    </source>
</reference>
<feature type="domain" description="DRBM" evidence="10">
    <location>
        <begin position="158"/>
        <end position="227"/>
    </location>
</feature>
<dbReference type="PROSITE" id="PS50137">
    <property type="entry name" value="DS_RBD"/>
    <property type="match status" value="1"/>
</dbReference>
<dbReference type="SUPFAM" id="SSF69065">
    <property type="entry name" value="RNase III domain-like"/>
    <property type="match status" value="1"/>
</dbReference>
<comment type="cofactor">
    <cofactor evidence="9">
        <name>Mg(2+)</name>
        <dbReference type="ChEBI" id="CHEBI:18420"/>
    </cofactor>
</comment>
<comment type="caution">
    <text evidence="12">The sequence shown here is derived from an EMBL/GenBank/DDBJ whole genome shotgun (WGS) entry which is preliminary data.</text>
</comment>
<dbReference type="RefSeq" id="WP_118324543.1">
    <property type="nucleotide sequence ID" value="NZ_CALHUJ010000060.1"/>
</dbReference>
<keyword evidence="9" id="KW-0819">tRNA processing</keyword>
<comment type="similarity">
    <text evidence="2">Belongs to the ribonuclease III family.</text>
</comment>
<dbReference type="AlphaFoldDB" id="A0A395WBF4"/>
<evidence type="ECO:0000313" key="13">
    <source>
        <dbReference type="EMBL" id="RGW76942.1"/>
    </source>
</evidence>
<evidence type="ECO:0000256" key="1">
    <source>
        <dbReference type="ARBA" id="ARBA00000109"/>
    </source>
</evidence>
<dbReference type="EMBL" id="QSAT01000001">
    <property type="protein sequence ID" value="RGW76942.1"/>
    <property type="molecule type" value="Genomic_DNA"/>
</dbReference>
<keyword evidence="9" id="KW-0699">rRNA-binding</keyword>
<feature type="binding site" evidence="9">
    <location>
        <position position="118"/>
    </location>
    <ligand>
        <name>Mg(2+)</name>
        <dbReference type="ChEBI" id="CHEBI:18420"/>
    </ligand>
</feature>
<keyword evidence="9" id="KW-0460">Magnesium</keyword>
<evidence type="ECO:0000259" key="10">
    <source>
        <dbReference type="PROSITE" id="PS50137"/>
    </source>
</evidence>
<comment type="catalytic activity">
    <reaction evidence="1 9">
        <text>Endonucleolytic cleavage to 5'-phosphomonoester.</text>
        <dbReference type="EC" id="3.1.26.3"/>
    </reaction>
</comment>
<comment type="subunit">
    <text evidence="9">Homodimer.</text>
</comment>
<dbReference type="GO" id="GO:0010468">
    <property type="term" value="P:regulation of gene expression"/>
    <property type="evidence" value="ECO:0007669"/>
    <property type="project" value="TreeGrafter"/>
</dbReference>
<dbReference type="InterPro" id="IPR011907">
    <property type="entry name" value="RNase_III"/>
</dbReference>
<name>A0A395WBF4_9FIRM</name>
<evidence type="ECO:0000256" key="8">
    <source>
        <dbReference type="ARBA" id="ARBA00022884"/>
    </source>
</evidence>
<dbReference type="PANTHER" id="PTHR11207:SF0">
    <property type="entry name" value="RIBONUCLEASE 3"/>
    <property type="match status" value="1"/>
</dbReference>
<feature type="binding site" evidence="9">
    <location>
        <position position="121"/>
    </location>
    <ligand>
        <name>Mg(2+)</name>
        <dbReference type="ChEBI" id="CHEBI:18420"/>
    </ligand>
</feature>
<dbReference type="GO" id="GO:0046872">
    <property type="term" value="F:metal ion binding"/>
    <property type="evidence" value="ECO:0007669"/>
    <property type="project" value="UniProtKB-KW"/>
</dbReference>
<keyword evidence="8 9" id="KW-0694">RNA-binding</keyword>
<evidence type="ECO:0000256" key="2">
    <source>
        <dbReference type="ARBA" id="ARBA00010183"/>
    </source>
</evidence>
<feature type="active site" evidence="9">
    <location>
        <position position="49"/>
    </location>
</feature>
<dbReference type="Gene3D" id="3.30.160.20">
    <property type="match status" value="1"/>
</dbReference>
<evidence type="ECO:0000313" key="14">
    <source>
        <dbReference type="Proteomes" id="UP000265489"/>
    </source>
</evidence>
<comment type="function">
    <text evidence="9">Digests double-stranded RNA. Involved in the processing of primary rRNA transcript to yield the immediate precursors to the large and small rRNAs (23S and 16S). Processes some mRNAs, and tRNAs when they are encoded in the rRNA operon. Processes pre-crRNA and tracrRNA of type II CRISPR loci if present in the organism.</text>
</comment>
<dbReference type="InterPro" id="IPR000999">
    <property type="entry name" value="RNase_III_dom"/>
</dbReference>
<evidence type="ECO:0000313" key="15">
    <source>
        <dbReference type="Proteomes" id="UP000284651"/>
    </source>
</evidence>
<dbReference type="GeneID" id="66578568"/>
<dbReference type="InterPro" id="IPR014720">
    <property type="entry name" value="dsRBD_dom"/>
</dbReference>
<dbReference type="SUPFAM" id="SSF54768">
    <property type="entry name" value="dsRNA-binding domain-like"/>
    <property type="match status" value="1"/>
</dbReference>
<keyword evidence="3 9" id="KW-0698">rRNA processing</keyword>
<accession>A0A395WBF4</accession>
<dbReference type="EC" id="3.1.26.3" evidence="9"/>
<keyword evidence="7 9" id="KW-0378">Hydrolase</keyword>
<dbReference type="Pfam" id="PF00035">
    <property type="entry name" value="dsrm"/>
    <property type="match status" value="1"/>
</dbReference>
<sequence length="227" mass="26217">MEKFIDWLKANGYKYKNEDIYLEACTHSSYANEHHRQMDDNERLEFMGDSVLQIWSATQLFLMEPKMREGQMTTLRAQTVCESTLYVLNRQLGWYEFLRLGVGEEKTGGRNRESILADQFEACIGAIYIDQGYHVCDEILTKYMKPVFKQEKSEAVTDYKTHLQEVIQADSRKTIQYKLLEEKGPSNAPTFTMGVYLDDILLGQGTSSTKKKAEQKAAKDAFEKMAK</sequence>
<proteinExistence type="inferred from homology"/>
<dbReference type="EMBL" id="QRYQ01000002">
    <property type="protein sequence ID" value="RGU93765.1"/>
    <property type="molecule type" value="Genomic_DNA"/>
</dbReference>
<dbReference type="Proteomes" id="UP000284651">
    <property type="component" value="Unassembled WGS sequence"/>
</dbReference>
<dbReference type="FunFam" id="1.10.1520.10:FF:000001">
    <property type="entry name" value="Ribonuclease 3"/>
    <property type="match status" value="1"/>
</dbReference>
<dbReference type="Pfam" id="PF14622">
    <property type="entry name" value="Ribonucleas_3_3"/>
    <property type="match status" value="1"/>
</dbReference>
<dbReference type="Proteomes" id="UP000265489">
    <property type="component" value="Unassembled WGS sequence"/>
</dbReference>
<protein>
    <recommendedName>
        <fullName evidence="9">Ribonuclease 3</fullName>
        <ecNumber evidence="9">3.1.26.3</ecNumber>
    </recommendedName>
    <alternativeName>
        <fullName evidence="9">Ribonuclease III</fullName>
        <shortName evidence="9">RNase III</shortName>
    </alternativeName>
</protein>
<dbReference type="GO" id="GO:0006397">
    <property type="term" value="P:mRNA processing"/>
    <property type="evidence" value="ECO:0007669"/>
    <property type="project" value="UniProtKB-UniRule"/>
</dbReference>
<feature type="active site" evidence="9">
    <location>
        <position position="121"/>
    </location>
</feature>
<dbReference type="CDD" id="cd10845">
    <property type="entry name" value="DSRM_RNAse_III_family"/>
    <property type="match status" value="1"/>
</dbReference>
<dbReference type="PANTHER" id="PTHR11207">
    <property type="entry name" value="RIBONUCLEASE III"/>
    <property type="match status" value="1"/>
</dbReference>
<evidence type="ECO:0000256" key="3">
    <source>
        <dbReference type="ARBA" id="ARBA00022552"/>
    </source>
</evidence>
<dbReference type="PROSITE" id="PS50142">
    <property type="entry name" value="RNASE_3_2"/>
    <property type="match status" value="1"/>
</dbReference>
<keyword evidence="9" id="KW-0479">Metal-binding</keyword>
<evidence type="ECO:0000256" key="5">
    <source>
        <dbReference type="ARBA" id="ARBA00022722"/>
    </source>
</evidence>
<comment type="subcellular location">
    <subcellularLocation>
        <location evidence="9">Cytoplasm</location>
    </subcellularLocation>
</comment>
<dbReference type="SMART" id="SM00358">
    <property type="entry name" value="DSRM"/>
    <property type="match status" value="1"/>
</dbReference>
<dbReference type="Gene3D" id="1.10.1520.10">
    <property type="entry name" value="Ribonuclease III domain"/>
    <property type="match status" value="1"/>
</dbReference>
<dbReference type="CDD" id="cd00593">
    <property type="entry name" value="RIBOc"/>
    <property type="match status" value="1"/>
</dbReference>
<dbReference type="GO" id="GO:0003725">
    <property type="term" value="F:double-stranded RNA binding"/>
    <property type="evidence" value="ECO:0007669"/>
    <property type="project" value="TreeGrafter"/>
</dbReference>
<evidence type="ECO:0000313" key="12">
    <source>
        <dbReference type="EMBL" id="RGU93765.1"/>
    </source>
</evidence>
<evidence type="ECO:0000256" key="6">
    <source>
        <dbReference type="ARBA" id="ARBA00022759"/>
    </source>
</evidence>
<keyword evidence="4 9" id="KW-0507">mRNA processing</keyword>
<dbReference type="InterPro" id="IPR036389">
    <property type="entry name" value="RNase_III_sf"/>
</dbReference>
<feature type="binding site" evidence="9">
    <location>
        <position position="45"/>
    </location>
    <ligand>
        <name>Mg(2+)</name>
        <dbReference type="ChEBI" id="CHEBI:18420"/>
    </ligand>
</feature>
<evidence type="ECO:0000256" key="9">
    <source>
        <dbReference type="HAMAP-Rule" id="MF_00104"/>
    </source>
</evidence>
<feature type="domain" description="RNase III" evidence="11">
    <location>
        <begin position="4"/>
        <end position="132"/>
    </location>
</feature>
<dbReference type="GO" id="GO:0004525">
    <property type="term" value="F:ribonuclease III activity"/>
    <property type="evidence" value="ECO:0007669"/>
    <property type="project" value="UniProtKB-UniRule"/>
</dbReference>